<dbReference type="Gene3D" id="3.40.50.720">
    <property type="entry name" value="NAD(P)-binding Rossmann-like Domain"/>
    <property type="match status" value="1"/>
</dbReference>
<accession>B2BXP3</accession>
<comment type="similarity">
    <text evidence="3">Belongs to the short-chain dehydrogenases/reductases (SDR) family. SDR65C subfamily.</text>
</comment>
<keyword evidence="1" id="KW-0521">NADP</keyword>
<evidence type="ECO:0000313" key="4">
    <source>
        <dbReference type="EMBL" id="ABW81080.1"/>
    </source>
</evidence>
<sequence length="292" mass="31413">MASFSGLGMFLNLSGMENRWTLRGMTALVTGGARGLGHAMVEELAGFGAIVYTCDISESHLNQNLREWKEKGLRVYGSVCDVSSRSERGKLMEIVSSLFGGKLNILINNVGVCVSKPTTEYTAQDFSFLIATNFESAYHLCDRPLGLYVLSLCQLAHPLLKASGSGSIVFNSSIGGVVSCVLGSIYGATKGAMNQLARNLACEWASDNIRANSVAPGVIPTPMAETHMRDYEFTKTVLSRIPMERLGETKEVSSFVAFLCMPAASYITGQTIVVDGGLTINAFSYQPNSQSE</sequence>
<dbReference type="GO" id="GO:0016491">
    <property type="term" value="F:oxidoreductase activity"/>
    <property type="evidence" value="ECO:0007669"/>
    <property type="project" value="UniProtKB-KW"/>
</dbReference>
<dbReference type="AlphaFoldDB" id="B2BXP3"/>
<dbReference type="SUPFAM" id="SSF51735">
    <property type="entry name" value="NAD(P)-binding Rossmann-fold domains"/>
    <property type="match status" value="1"/>
</dbReference>
<dbReference type="PRINTS" id="PR00080">
    <property type="entry name" value="SDRFAMILY"/>
</dbReference>
<dbReference type="InterPro" id="IPR036291">
    <property type="entry name" value="NAD(P)-bd_dom_sf"/>
</dbReference>
<dbReference type="EMBL" id="EU162609">
    <property type="protein sequence ID" value="ABW81080.1"/>
    <property type="molecule type" value="Genomic_DNA"/>
</dbReference>
<dbReference type="PANTHER" id="PTHR42898:SF18">
    <property type="entry name" value="3-OXOACYL-[ACYL-CARRIER-PROTEIN] REDUCTASE"/>
    <property type="match status" value="1"/>
</dbReference>
<dbReference type="InterPro" id="IPR020904">
    <property type="entry name" value="Sc_DH/Rdtase_CS"/>
</dbReference>
<dbReference type="FunFam" id="3.40.50.720:FF:000084">
    <property type="entry name" value="Short-chain dehydrogenase reductase"/>
    <property type="match status" value="1"/>
</dbReference>
<dbReference type="PRINTS" id="PR00081">
    <property type="entry name" value="GDHRDH"/>
</dbReference>
<dbReference type="InterPro" id="IPR002347">
    <property type="entry name" value="SDR_fam"/>
</dbReference>
<reference evidence="4" key="1">
    <citation type="submission" date="2007-09" db="EMBL/GenBank/DDBJ databases">
        <title>Adaptive radiation of a tandemly repeated short chain dehydrogenase encoding gene family in Brassicales.</title>
        <authorList>
            <person name="Navarro-Quezada A.R."/>
            <person name="Schmid K.J."/>
        </authorList>
    </citation>
    <scope>NUCLEOTIDE SEQUENCE</scope>
</reference>
<evidence type="ECO:0000256" key="1">
    <source>
        <dbReference type="ARBA" id="ARBA00022857"/>
    </source>
</evidence>
<organism evidence="4">
    <name type="scientific">Tarenaya spinosa</name>
    <dbReference type="NCBI Taxonomy" id="228870"/>
    <lineage>
        <taxon>Eukaryota</taxon>
        <taxon>Viridiplantae</taxon>
        <taxon>Streptophyta</taxon>
        <taxon>Embryophyta</taxon>
        <taxon>Tracheophyta</taxon>
        <taxon>Spermatophyta</taxon>
        <taxon>Magnoliopsida</taxon>
        <taxon>eudicotyledons</taxon>
        <taxon>Gunneridae</taxon>
        <taxon>Pentapetalae</taxon>
        <taxon>rosids</taxon>
        <taxon>malvids</taxon>
        <taxon>Brassicales</taxon>
        <taxon>Cleomaceae</taxon>
        <taxon>New World clade</taxon>
        <taxon>Tarenaya</taxon>
    </lineage>
</organism>
<evidence type="ECO:0000256" key="2">
    <source>
        <dbReference type="ARBA" id="ARBA00023002"/>
    </source>
</evidence>
<proteinExistence type="inferred from homology"/>
<protein>
    <submittedName>
        <fullName evidence="4">TRL3</fullName>
    </submittedName>
</protein>
<gene>
    <name evidence="4" type="primary">TRL3</name>
</gene>
<dbReference type="PROSITE" id="PS00061">
    <property type="entry name" value="ADH_SHORT"/>
    <property type="match status" value="1"/>
</dbReference>
<evidence type="ECO:0000256" key="3">
    <source>
        <dbReference type="ARBA" id="ARBA00025714"/>
    </source>
</evidence>
<dbReference type="Pfam" id="PF13561">
    <property type="entry name" value="adh_short_C2"/>
    <property type="match status" value="1"/>
</dbReference>
<dbReference type="InterPro" id="IPR045000">
    <property type="entry name" value="TR"/>
</dbReference>
<name>B2BXP3_9ROSI</name>
<keyword evidence="2" id="KW-0560">Oxidoreductase</keyword>
<dbReference type="PANTHER" id="PTHR42898">
    <property type="entry name" value="TROPINONE REDUCTASE"/>
    <property type="match status" value="1"/>
</dbReference>